<reference evidence="2" key="1">
    <citation type="journal article" date="2021" name="Proc. Natl. Acad. Sci. U.S.A.">
        <title>A Catalog of Tens of Thousands of Viruses from Human Metagenomes Reveals Hidden Associations with Chronic Diseases.</title>
        <authorList>
            <person name="Tisza M.J."/>
            <person name="Buck C.B."/>
        </authorList>
    </citation>
    <scope>NUCLEOTIDE SEQUENCE</scope>
    <source>
        <strain evidence="2">CtIKM86</strain>
    </source>
</reference>
<name>A0A8S5SMQ8_9CAUD</name>
<evidence type="ECO:0000256" key="1">
    <source>
        <dbReference type="SAM" id="Phobius"/>
    </source>
</evidence>
<organism evidence="2">
    <name type="scientific">Podoviridae sp. ctIKM86</name>
    <dbReference type="NCBI Taxonomy" id="2827729"/>
    <lineage>
        <taxon>Viruses</taxon>
        <taxon>Duplodnaviria</taxon>
        <taxon>Heunggongvirae</taxon>
        <taxon>Uroviricota</taxon>
        <taxon>Caudoviricetes</taxon>
    </lineage>
</organism>
<feature type="transmembrane region" description="Helical" evidence="1">
    <location>
        <begin position="15"/>
        <end position="38"/>
    </location>
</feature>
<keyword evidence="1" id="KW-0472">Membrane</keyword>
<evidence type="ECO:0000313" key="2">
    <source>
        <dbReference type="EMBL" id="DAF52289.1"/>
    </source>
</evidence>
<protein>
    <submittedName>
        <fullName evidence="2">Uncharacterized protein</fullName>
    </submittedName>
</protein>
<accession>A0A8S5SMQ8</accession>
<dbReference type="EMBL" id="BK032631">
    <property type="protein sequence ID" value="DAF52289.1"/>
    <property type="molecule type" value="Genomic_DNA"/>
</dbReference>
<sequence>MGDYASKGLANGVGIPALVLGSLGFLGSGGLGGLGGLFGNNSAAMASMAGNAAVATLAEKDAQIGQLKAEKYTNDEVAKTYIALHSEIGKVSDKLNDYALASERRFGGLEGQVSALAQATNSASAGINNTLGGITKTIVAKEAICPEYMNRYNSWTAPTTPAA</sequence>
<keyword evidence="1" id="KW-1133">Transmembrane helix</keyword>
<proteinExistence type="predicted"/>
<keyword evidence="1" id="KW-0812">Transmembrane</keyword>